<reference evidence="2 3" key="1">
    <citation type="journal article" date="2016" name="Mol. Biol. Evol.">
        <title>Genome-Wide Survey of Gut Fungi (Harpellales) Reveals the First Horizontally Transferred Ubiquitin Gene from a Mosquito Host.</title>
        <authorList>
            <person name="Wang Y."/>
            <person name="White M.M."/>
            <person name="Kvist S."/>
            <person name="Moncalvo J.M."/>
        </authorList>
    </citation>
    <scope>NUCLEOTIDE SEQUENCE [LARGE SCALE GENOMIC DNA]</scope>
    <source>
        <strain evidence="2 3">ALG-7-W6</strain>
    </source>
</reference>
<dbReference type="Pfam" id="PF00566">
    <property type="entry name" value="RabGAP-TBC"/>
    <property type="match status" value="1"/>
</dbReference>
<dbReference type="Gene3D" id="1.10.8.270">
    <property type="entry name" value="putative rabgap domain of human tbc1 domain family member 14 like domains"/>
    <property type="match status" value="1"/>
</dbReference>
<dbReference type="Proteomes" id="UP000187455">
    <property type="component" value="Unassembled WGS sequence"/>
</dbReference>
<keyword evidence="3" id="KW-1185">Reference proteome</keyword>
<evidence type="ECO:0000259" key="1">
    <source>
        <dbReference type="PROSITE" id="PS50086"/>
    </source>
</evidence>
<dbReference type="OrthoDB" id="27140at2759"/>
<evidence type="ECO:0000313" key="3">
    <source>
        <dbReference type="Proteomes" id="UP000187455"/>
    </source>
</evidence>
<evidence type="ECO:0000313" key="2">
    <source>
        <dbReference type="EMBL" id="OLY78272.1"/>
    </source>
</evidence>
<proteinExistence type="predicted"/>
<dbReference type="AlphaFoldDB" id="A0A1R0GN12"/>
<sequence length="95" mass="11068">MEKSNIFIGNRVRGEVNRYFQRLGKSSVFDSSLDSIRFENIICAYLNTNNQIEYKPSFIQLCAPFIYIISEDYDAYYCFERLMSILGISSSSSKF</sequence>
<gene>
    <name evidence="2" type="ORF">AYI68_g7680</name>
</gene>
<dbReference type="SUPFAM" id="SSF47923">
    <property type="entry name" value="Ypt/Rab-GAP domain of gyp1p"/>
    <property type="match status" value="1"/>
</dbReference>
<protein>
    <recommendedName>
        <fullName evidence="1">Rab-GAP TBC domain-containing protein</fullName>
    </recommendedName>
</protein>
<name>A0A1R0GN12_9FUNG</name>
<dbReference type="InterPro" id="IPR000195">
    <property type="entry name" value="Rab-GAP-TBC_dom"/>
</dbReference>
<accession>A0A1R0GN12</accession>
<dbReference type="STRING" id="133383.A0A1R0GN12"/>
<feature type="domain" description="Rab-GAP TBC" evidence="1">
    <location>
        <begin position="1"/>
        <end position="95"/>
    </location>
</feature>
<comment type="caution">
    <text evidence="2">The sequence shown here is derived from an EMBL/GenBank/DDBJ whole genome shotgun (WGS) entry which is preliminary data.</text>
</comment>
<dbReference type="EMBL" id="LSSL01006813">
    <property type="protein sequence ID" value="OLY78272.1"/>
    <property type="molecule type" value="Genomic_DNA"/>
</dbReference>
<dbReference type="InterPro" id="IPR035969">
    <property type="entry name" value="Rab-GAP_TBC_sf"/>
</dbReference>
<organism evidence="2 3">
    <name type="scientific">Smittium mucronatum</name>
    <dbReference type="NCBI Taxonomy" id="133383"/>
    <lineage>
        <taxon>Eukaryota</taxon>
        <taxon>Fungi</taxon>
        <taxon>Fungi incertae sedis</taxon>
        <taxon>Zoopagomycota</taxon>
        <taxon>Kickxellomycotina</taxon>
        <taxon>Harpellomycetes</taxon>
        <taxon>Harpellales</taxon>
        <taxon>Legeriomycetaceae</taxon>
        <taxon>Smittium</taxon>
    </lineage>
</organism>
<dbReference type="PROSITE" id="PS50086">
    <property type="entry name" value="TBC_RABGAP"/>
    <property type="match status" value="1"/>
</dbReference>